<evidence type="ECO:0000313" key="2">
    <source>
        <dbReference type="Proteomes" id="UP001595851"/>
    </source>
</evidence>
<comment type="caution">
    <text evidence="1">The sequence shown here is derived from an EMBL/GenBank/DDBJ whole genome shotgun (WGS) entry which is preliminary data.</text>
</comment>
<dbReference type="Proteomes" id="UP001595851">
    <property type="component" value="Unassembled WGS sequence"/>
</dbReference>
<evidence type="ECO:0000313" key="1">
    <source>
        <dbReference type="EMBL" id="MFC4006029.1"/>
    </source>
</evidence>
<dbReference type="EMBL" id="JBHSBI010000001">
    <property type="protein sequence ID" value="MFC4006029.1"/>
    <property type="molecule type" value="Genomic_DNA"/>
</dbReference>
<sequence>MVFLLKAKQDGGQVSGIRMQRDVVGGEPRLLDGGVRAGVVEMEDAIAPQRVNYMFGDGRQVSLIDLIREAALPMSPSQDMFFATQLDAFRAEDQLIASRRDEFAPVLVGREFHRRTGSALRR</sequence>
<accession>A0ABV8G1A2</accession>
<reference evidence="2" key="1">
    <citation type="journal article" date="2019" name="Int. J. Syst. Evol. Microbiol.">
        <title>The Global Catalogue of Microorganisms (GCM) 10K type strain sequencing project: providing services to taxonomists for standard genome sequencing and annotation.</title>
        <authorList>
            <consortium name="The Broad Institute Genomics Platform"/>
            <consortium name="The Broad Institute Genome Sequencing Center for Infectious Disease"/>
            <person name="Wu L."/>
            <person name="Ma J."/>
        </authorList>
    </citation>
    <scope>NUCLEOTIDE SEQUENCE [LARGE SCALE GENOMIC DNA]</scope>
    <source>
        <strain evidence="2">TBRC 1276</strain>
    </source>
</reference>
<keyword evidence="2" id="KW-1185">Reference proteome</keyword>
<gene>
    <name evidence="1" type="ORF">ACFOY2_02265</name>
</gene>
<organism evidence="1 2">
    <name type="scientific">Nonomuraea purpurea</name>
    <dbReference type="NCBI Taxonomy" id="1849276"/>
    <lineage>
        <taxon>Bacteria</taxon>
        <taxon>Bacillati</taxon>
        <taxon>Actinomycetota</taxon>
        <taxon>Actinomycetes</taxon>
        <taxon>Streptosporangiales</taxon>
        <taxon>Streptosporangiaceae</taxon>
        <taxon>Nonomuraea</taxon>
    </lineage>
</organism>
<dbReference type="RefSeq" id="WP_379526192.1">
    <property type="nucleotide sequence ID" value="NZ_JBHSBI010000001.1"/>
</dbReference>
<proteinExistence type="predicted"/>
<name>A0ABV8G1A2_9ACTN</name>
<protein>
    <submittedName>
        <fullName evidence="1">Uncharacterized protein</fullName>
    </submittedName>
</protein>